<comment type="function">
    <text evidence="3">Plays a central role in 2-thiolation of mcm(5)S(2)U at tRNA wobble positions of tRNA(Lys), tRNA(Glu) and tRNA(Gln). May act by forming a heterodimer with NCS6/CTU1 that ligates sulfur from thiocarboxylated URM1 onto the uridine of tRNAs at wobble position.</text>
</comment>
<keyword evidence="2 3" id="KW-0819">tRNA processing</keyword>
<sequence>MERKCGKCKTEEGIVWTTDGARCEDCFCVVTMHSVKTILSRNKLAMFKSRICVSSNPPSTSSAALMAVLDECLKPGPKRKASRMSFEVIVLHVRLPMELFGSGEKGKESMESLAKLYGFQFQEVQLEESIVTSLKAIRDLDDRIDLVQGAVRSSLIQKTKAMECSVLLVSPNATDLAVDVMAKTIKGRGGAIPDEVSPAMEYASVKIGRPFIELTARHVTRYSRLRKVDKYAVSTEFFNSPDSSLTRIAEKFVLQLQEMQPSTSTTVLRTAAKLRKNEAAMLCPACASRDVLIGRGADRVGRSRGSEDTHPLCAVCTEKDMNMSGETVVDLARAFCRATVNEFTLDTEEQE</sequence>
<evidence type="ECO:0000256" key="2">
    <source>
        <dbReference type="ARBA" id="ARBA00022694"/>
    </source>
</evidence>
<keyword evidence="1 3" id="KW-0963">Cytoplasm</keyword>
<dbReference type="PANTHER" id="PTHR20882">
    <property type="entry name" value="CYTOPLASMIC TRNA 2-THIOLATION PROTEIN 2"/>
    <property type="match status" value="1"/>
</dbReference>
<dbReference type="GO" id="GO:0016779">
    <property type="term" value="F:nucleotidyltransferase activity"/>
    <property type="evidence" value="ECO:0007669"/>
    <property type="project" value="UniProtKB-UniRule"/>
</dbReference>
<protein>
    <recommendedName>
        <fullName evidence="3">Cytoplasmic tRNA 2-thiolation protein 2</fullName>
    </recommendedName>
</protein>
<reference evidence="4" key="1">
    <citation type="submission" date="2021-01" db="EMBL/GenBank/DDBJ databases">
        <authorList>
            <person name="Corre E."/>
            <person name="Pelletier E."/>
            <person name="Niang G."/>
            <person name="Scheremetjew M."/>
            <person name="Finn R."/>
            <person name="Kale V."/>
            <person name="Holt S."/>
            <person name="Cochrane G."/>
            <person name="Meng A."/>
            <person name="Brown T."/>
            <person name="Cohen L."/>
        </authorList>
    </citation>
    <scope>NUCLEOTIDE SEQUENCE</scope>
    <source>
        <strain evidence="4">CCMP 769</strain>
    </source>
</reference>
<dbReference type="UniPathway" id="UPA00988"/>
<dbReference type="InterPro" id="IPR014729">
    <property type="entry name" value="Rossmann-like_a/b/a_fold"/>
</dbReference>
<proteinExistence type="inferred from homology"/>
<dbReference type="AlphaFoldDB" id="A0A7S2ZP79"/>
<comment type="similarity">
    <text evidence="3">Belongs to the CTU2/NCS2 family.</text>
</comment>
<organism evidence="4">
    <name type="scientific">Rhodosorus marinus</name>
    <dbReference type="NCBI Taxonomy" id="101924"/>
    <lineage>
        <taxon>Eukaryota</taxon>
        <taxon>Rhodophyta</taxon>
        <taxon>Stylonematophyceae</taxon>
        <taxon>Stylonematales</taxon>
        <taxon>Stylonemataceae</taxon>
        <taxon>Rhodosorus</taxon>
    </lineage>
</organism>
<dbReference type="GO" id="GO:0002143">
    <property type="term" value="P:tRNA wobble position uridine thiolation"/>
    <property type="evidence" value="ECO:0007669"/>
    <property type="project" value="TreeGrafter"/>
</dbReference>
<evidence type="ECO:0000313" key="4">
    <source>
        <dbReference type="EMBL" id="CAE0044888.1"/>
    </source>
</evidence>
<dbReference type="Gene3D" id="3.40.50.620">
    <property type="entry name" value="HUPs"/>
    <property type="match status" value="1"/>
</dbReference>
<dbReference type="GO" id="GO:0000049">
    <property type="term" value="F:tRNA binding"/>
    <property type="evidence" value="ECO:0007669"/>
    <property type="project" value="InterPro"/>
</dbReference>
<dbReference type="HAMAP" id="MF_03054">
    <property type="entry name" value="CTU2"/>
    <property type="match status" value="1"/>
</dbReference>
<dbReference type="EMBL" id="HBHW01016593">
    <property type="protein sequence ID" value="CAE0044888.1"/>
    <property type="molecule type" value="Transcribed_RNA"/>
</dbReference>
<comment type="pathway">
    <text evidence="3">tRNA modification; 5-methoxycarbonylmethyl-2-thiouridine-tRNA biosynthesis.</text>
</comment>
<dbReference type="GO" id="GO:0032447">
    <property type="term" value="P:protein urmylation"/>
    <property type="evidence" value="ECO:0007669"/>
    <property type="project" value="UniProtKB-UniRule"/>
</dbReference>
<evidence type="ECO:0000256" key="1">
    <source>
        <dbReference type="ARBA" id="ARBA00022490"/>
    </source>
</evidence>
<evidence type="ECO:0000256" key="3">
    <source>
        <dbReference type="HAMAP-Rule" id="MF_03054"/>
    </source>
</evidence>
<dbReference type="GO" id="GO:0016783">
    <property type="term" value="F:sulfurtransferase activity"/>
    <property type="evidence" value="ECO:0007669"/>
    <property type="project" value="TreeGrafter"/>
</dbReference>
<accession>A0A7S2ZP79</accession>
<comment type="subcellular location">
    <subcellularLocation>
        <location evidence="3">Cytoplasm</location>
    </subcellularLocation>
</comment>
<dbReference type="InterPro" id="IPR019407">
    <property type="entry name" value="CTU2"/>
</dbReference>
<dbReference type="Pfam" id="PF10288">
    <property type="entry name" value="CTU2"/>
    <property type="match status" value="1"/>
</dbReference>
<name>A0A7S2ZP79_9RHOD</name>
<dbReference type="GO" id="GO:0005829">
    <property type="term" value="C:cytosol"/>
    <property type="evidence" value="ECO:0007669"/>
    <property type="project" value="TreeGrafter"/>
</dbReference>
<gene>
    <name evidence="4" type="ORF">RMAR00112_LOCUS12863</name>
</gene>
<dbReference type="PANTHER" id="PTHR20882:SF14">
    <property type="entry name" value="CYTOPLASMIC TRNA 2-THIOLATION PROTEIN 2"/>
    <property type="match status" value="1"/>
</dbReference>
<dbReference type="SUPFAM" id="SSF52402">
    <property type="entry name" value="Adenine nucleotide alpha hydrolases-like"/>
    <property type="match status" value="1"/>
</dbReference>